<evidence type="ECO:0000313" key="2">
    <source>
        <dbReference type="Proteomes" id="UP000002943"/>
    </source>
</evidence>
<keyword evidence="2" id="KW-1185">Reference proteome</keyword>
<dbReference type="RefSeq" id="WP_009599347.1">
    <property type="nucleotide sequence ID" value="NZ_AEIU01000003.1"/>
</dbReference>
<gene>
    <name evidence="1" type="ORF">VIBC2010_15949</name>
</gene>
<dbReference type="Proteomes" id="UP000002943">
    <property type="component" value="Unassembled WGS sequence"/>
</dbReference>
<evidence type="ECO:0000313" key="1">
    <source>
        <dbReference type="EMBL" id="EFP98421.1"/>
    </source>
</evidence>
<dbReference type="OrthoDB" id="5822698at2"/>
<name>E3BEQ4_9VIBR</name>
<reference evidence="1 2" key="1">
    <citation type="journal article" date="2012" name="Int. J. Syst. Evol. Microbiol.">
        <title>Vibrio caribbeanicus sp. nov., isolated from the marine sponge Scleritoderma cyanea.</title>
        <authorList>
            <person name="Hoffmann M."/>
            <person name="Monday S.R."/>
            <person name="Allard M.W."/>
            <person name="Strain E.A."/>
            <person name="Whittaker P."/>
            <person name="Naum M."/>
            <person name="McCarthy P.J."/>
            <person name="Lopez J.V."/>
            <person name="Fischer M."/>
            <person name="Brown E.W."/>
        </authorList>
    </citation>
    <scope>NUCLEOTIDE SEQUENCE [LARGE SCALE GENOMIC DNA]</scope>
    <source>
        <strain evidence="1 2">ATCC BAA-2122</strain>
    </source>
</reference>
<dbReference type="STRING" id="796620.VIBC2010_15949"/>
<protein>
    <submittedName>
        <fullName evidence="1">Uncharacterized protein</fullName>
    </submittedName>
</protein>
<accession>E3BEQ4</accession>
<sequence length="154" mass="18056">MTDFIDAEMADFLDKTRFLTIDLEIRSDEPLDALYAFLYERYDCCSRYPPCKHCPDWFTIISFTSYEDCNLCIENHCKWLSSMPPDAKSQWLKAKQRCMNIGYNTSSKHHAFIQYIRPDLISQLAKLEIGLAFTLYPIEIELEESKNLAIFNKA</sequence>
<comment type="caution">
    <text evidence="1">The sequence shown here is derived from an EMBL/GenBank/DDBJ whole genome shotgun (WGS) entry which is preliminary data.</text>
</comment>
<dbReference type="eggNOG" id="ENOG5031NG1">
    <property type="taxonomic scope" value="Bacteria"/>
</dbReference>
<organism evidence="1 2">
    <name type="scientific">Vibrio caribbeanicus ATCC BAA-2122</name>
    <dbReference type="NCBI Taxonomy" id="796620"/>
    <lineage>
        <taxon>Bacteria</taxon>
        <taxon>Pseudomonadati</taxon>
        <taxon>Pseudomonadota</taxon>
        <taxon>Gammaproteobacteria</taxon>
        <taxon>Vibrionales</taxon>
        <taxon>Vibrionaceae</taxon>
        <taxon>Vibrio</taxon>
    </lineage>
</organism>
<dbReference type="EMBL" id="AEIU01000003">
    <property type="protein sequence ID" value="EFP98421.1"/>
    <property type="molecule type" value="Genomic_DNA"/>
</dbReference>
<dbReference type="AlphaFoldDB" id="E3BEQ4"/>
<proteinExistence type="predicted"/>